<evidence type="ECO:0000313" key="2">
    <source>
        <dbReference type="Proteomes" id="UP000321408"/>
    </source>
</evidence>
<keyword evidence="2" id="KW-1185">Reference proteome</keyword>
<dbReference type="Proteomes" id="UP000321408">
    <property type="component" value="Chromosome"/>
</dbReference>
<gene>
    <name evidence="1" type="ORF">DSAG12_01817</name>
</gene>
<evidence type="ECO:0000313" key="1">
    <source>
        <dbReference type="EMBL" id="QEE15989.2"/>
    </source>
</evidence>
<accession>A0A5B9D9U8</accession>
<dbReference type="InterPro" id="IPR029000">
    <property type="entry name" value="Cyclophilin-like_dom_sf"/>
</dbReference>
<dbReference type="SUPFAM" id="SSF50891">
    <property type="entry name" value="Cyclophilin-like"/>
    <property type="match status" value="1"/>
</dbReference>
<protein>
    <recommendedName>
        <fullName evidence="3">Cyclophilin TM1367-like domain-containing protein</fullName>
    </recommendedName>
</protein>
<dbReference type="Gene3D" id="2.40.100.20">
    <property type="match status" value="1"/>
</dbReference>
<reference evidence="1 2" key="1">
    <citation type="journal article" date="2020" name="Nature">
        <title>Isolation of an archaeon at the prokaryote-eukaryote interface.</title>
        <authorList>
            <person name="Imachi H."/>
            <person name="Nobu M.K."/>
            <person name="Nakahara N."/>
            <person name="Morono Y."/>
            <person name="Ogawara M."/>
            <person name="Takaki Y."/>
            <person name="Takano Y."/>
            <person name="Uematsu K."/>
            <person name="Ikuta T."/>
            <person name="Ito M."/>
            <person name="Matsui Y."/>
            <person name="Miyazaki M."/>
            <person name="Murata K."/>
            <person name="Saito Y."/>
            <person name="Sakai S."/>
            <person name="Song C."/>
            <person name="Tasumi E."/>
            <person name="Yamanaka Y."/>
            <person name="Yamaguchi T."/>
            <person name="Kamagata Y."/>
            <person name="Tamaki H."/>
            <person name="Takai K."/>
        </authorList>
    </citation>
    <scope>NUCLEOTIDE SEQUENCE [LARGE SCALE GENOMIC DNA]</scope>
    <source>
        <strain evidence="1 2">MK-D1</strain>
    </source>
</reference>
<organism evidence="1 2">
    <name type="scientific">Promethearchaeum syntrophicum</name>
    <dbReference type="NCBI Taxonomy" id="2594042"/>
    <lineage>
        <taxon>Archaea</taxon>
        <taxon>Promethearchaeati</taxon>
        <taxon>Promethearchaeota</taxon>
        <taxon>Promethearchaeia</taxon>
        <taxon>Promethearchaeales</taxon>
        <taxon>Promethearchaeaceae</taxon>
        <taxon>Promethearchaeum</taxon>
    </lineage>
</organism>
<dbReference type="KEGG" id="psyt:DSAG12_01817"/>
<evidence type="ECO:0008006" key="3">
    <source>
        <dbReference type="Google" id="ProtNLM"/>
    </source>
</evidence>
<sequence>MSQTSFEISFSFIGTGKTVKGEIQRNNCPQTFEAIRDKIREKGFYTVRSRGNIGSTRTYWMLLIGLRKGGEKDEYKKYKTGDIVYCPRQDALFLIIDNPKIQYPAYFIGKVTEGLELLSSLQNGVMCKIELKDIT</sequence>
<reference evidence="1 2" key="2">
    <citation type="journal article" date="2024" name="Int. J. Syst. Evol. Microbiol.">
        <title>Promethearchaeum syntrophicum gen. nov., sp. nov., an anaerobic, obligately syntrophic archaeon, the first isolate of the lineage 'Asgard' archaea, and proposal of the new archaeal phylum Promethearchaeota phyl. nov. and kingdom Promethearchaeati regn. nov.</title>
        <authorList>
            <person name="Imachi H."/>
            <person name="Nobu M.K."/>
            <person name="Kato S."/>
            <person name="Takaki Y."/>
            <person name="Miyazaki M."/>
            <person name="Miyata M."/>
            <person name="Ogawara M."/>
            <person name="Saito Y."/>
            <person name="Sakai S."/>
            <person name="Tahara Y.O."/>
            <person name="Takano Y."/>
            <person name="Tasumi E."/>
            <person name="Uematsu K."/>
            <person name="Yoshimura T."/>
            <person name="Itoh T."/>
            <person name="Ohkuma M."/>
            <person name="Takai K."/>
        </authorList>
    </citation>
    <scope>NUCLEOTIDE SEQUENCE [LARGE SCALE GENOMIC DNA]</scope>
    <source>
        <strain evidence="1 2">MK-D1</strain>
    </source>
</reference>
<dbReference type="AlphaFoldDB" id="A0A5B9D9U8"/>
<dbReference type="EMBL" id="CP042905">
    <property type="protein sequence ID" value="QEE15989.2"/>
    <property type="molecule type" value="Genomic_DNA"/>
</dbReference>
<proteinExistence type="predicted"/>
<name>A0A5B9D9U8_9ARCH</name>